<dbReference type="OrthoDB" id="7635100at2759"/>
<organism evidence="1">
    <name type="scientific">Nicotiana tabacum</name>
    <name type="common">Common tobacco</name>
    <dbReference type="NCBI Taxonomy" id="4097"/>
    <lineage>
        <taxon>Eukaryota</taxon>
        <taxon>Viridiplantae</taxon>
        <taxon>Streptophyta</taxon>
        <taxon>Embryophyta</taxon>
        <taxon>Tracheophyta</taxon>
        <taxon>Spermatophyta</taxon>
        <taxon>Magnoliopsida</taxon>
        <taxon>eudicotyledons</taxon>
        <taxon>Gunneridae</taxon>
        <taxon>Pentapetalae</taxon>
        <taxon>asterids</taxon>
        <taxon>lamiids</taxon>
        <taxon>Solanales</taxon>
        <taxon>Solanaceae</taxon>
        <taxon>Nicotianoideae</taxon>
        <taxon>Nicotianeae</taxon>
        <taxon>Nicotiana</taxon>
    </lineage>
</organism>
<evidence type="ECO:0000313" key="1">
    <source>
        <dbReference type="RefSeq" id="XP_016488541.1"/>
    </source>
</evidence>
<dbReference type="KEGG" id="nta:107808516"/>
<protein>
    <submittedName>
        <fullName evidence="1">Uncharacterized protein</fullName>
    </submittedName>
</protein>
<reference evidence="1" key="1">
    <citation type="submission" date="2025-08" db="UniProtKB">
        <authorList>
            <consortium name="RefSeq"/>
        </authorList>
    </citation>
    <scope>IDENTIFICATION</scope>
</reference>
<name>A0A1S4BI50_TOBAC</name>
<proteinExistence type="predicted"/>
<dbReference type="RefSeq" id="XP_016488541.1">
    <property type="nucleotide sequence ID" value="XM_016633055.1"/>
</dbReference>
<accession>A0A1S4BI50</accession>
<gene>
    <name evidence="1" type="primary">LOC107808516</name>
</gene>
<sequence>MSPYKLVFGKACHLPIELEHRALWALRQLNLDMEVVGTNRVIELHELDNFHYHAFANTRLYKERMKMFLDENIAEQNFIFGDLVLLYNSRLKLLPEVYPTGAVAVESKDGTPKFTVNGQRLKYYLGMGNKEKVYIG</sequence>
<dbReference type="AlphaFoldDB" id="A0A1S4BI50"/>
<dbReference type="PaxDb" id="4097-A0A1S4BI50"/>